<keyword evidence="2" id="KW-0539">Nucleus</keyword>
<dbReference type="GO" id="GO:0045944">
    <property type="term" value="P:positive regulation of transcription by RNA polymerase II"/>
    <property type="evidence" value="ECO:0007669"/>
    <property type="project" value="TreeGrafter"/>
</dbReference>
<proteinExistence type="predicted"/>
<dbReference type="GO" id="GO:0005634">
    <property type="term" value="C:nucleus"/>
    <property type="evidence" value="ECO:0007669"/>
    <property type="project" value="UniProtKB-SubCell"/>
</dbReference>
<dbReference type="AlphaFoldDB" id="A0A9P8ZZC8"/>
<accession>A0A9P8ZZC8</accession>
<name>A0A9P8ZZC8_9PEZI</name>
<dbReference type="GO" id="GO:0003700">
    <property type="term" value="F:DNA-binding transcription factor activity"/>
    <property type="evidence" value="ECO:0007669"/>
    <property type="project" value="TreeGrafter"/>
</dbReference>
<protein>
    <submittedName>
        <fullName evidence="3">Uncharacterized protein</fullName>
    </submittedName>
</protein>
<sequence>MIVYTYVGDGVTPECGNCAKLQLRCEQPTVDYRFLIHTNNANNAKGYSPSSVASPRREQALFPQSRGDPSGSTALRLRQAANLSRQSPRLSLEEPIIALIFSHYIKIIAPWYDLTDATNTFNDVVTARALDFPILFRAIIAMSSSHWFKTTGHAQEIAFAFYAACVEDLLQALANSSNFQGEYLAAACLLQLYEILNEDDMPNPHCHLSGAYSFSTAVAIDFSTWDLSQAGFWNYMREEITVGLASSRNRMVRIGKDFRQLRDMMTSKGIGDDMRANLITYILAEALNLYCAFEEYEDAEEQPERGDDLNTTWKRLSSDLEQWTENLPATFQPYSTAPKPGNVFPSAWMQRPWHVCALQYAAIAKILLILSAPQDGFDGNRRREEEIQFLTTNVCGLAYTTGDLSAALNSFGPLIFCGQFLTMKHHRAALETMLNSYSQSTGYPINCRVKQLRDRWAR</sequence>
<dbReference type="GO" id="GO:0000976">
    <property type="term" value="F:transcription cis-regulatory region binding"/>
    <property type="evidence" value="ECO:0007669"/>
    <property type="project" value="TreeGrafter"/>
</dbReference>
<evidence type="ECO:0000313" key="3">
    <source>
        <dbReference type="EMBL" id="KAH6654921.1"/>
    </source>
</evidence>
<comment type="caution">
    <text evidence="3">The sequence shown here is derived from an EMBL/GenBank/DDBJ whole genome shotgun (WGS) entry which is preliminary data.</text>
</comment>
<dbReference type="Proteomes" id="UP000758603">
    <property type="component" value="Unassembled WGS sequence"/>
</dbReference>
<dbReference type="GeneID" id="70131797"/>
<gene>
    <name evidence="3" type="ORF">BKA67DRAFT_566634</name>
</gene>
<dbReference type="EMBL" id="JAGPXC010000004">
    <property type="protein sequence ID" value="KAH6654921.1"/>
    <property type="molecule type" value="Genomic_DNA"/>
</dbReference>
<evidence type="ECO:0000313" key="4">
    <source>
        <dbReference type="Proteomes" id="UP000758603"/>
    </source>
</evidence>
<evidence type="ECO:0000256" key="2">
    <source>
        <dbReference type="ARBA" id="ARBA00023242"/>
    </source>
</evidence>
<reference evidence="3" key="1">
    <citation type="journal article" date="2021" name="Nat. Commun.">
        <title>Genetic determinants of endophytism in the Arabidopsis root mycobiome.</title>
        <authorList>
            <person name="Mesny F."/>
            <person name="Miyauchi S."/>
            <person name="Thiergart T."/>
            <person name="Pickel B."/>
            <person name="Atanasova L."/>
            <person name="Karlsson M."/>
            <person name="Huettel B."/>
            <person name="Barry K.W."/>
            <person name="Haridas S."/>
            <person name="Chen C."/>
            <person name="Bauer D."/>
            <person name="Andreopoulos W."/>
            <person name="Pangilinan J."/>
            <person name="LaButti K."/>
            <person name="Riley R."/>
            <person name="Lipzen A."/>
            <person name="Clum A."/>
            <person name="Drula E."/>
            <person name="Henrissat B."/>
            <person name="Kohler A."/>
            <person name="Grigoriev I.V."/>
            <person name="Martin F.M."/>
            <person name="Hacquard S."/>
        </authorList>
    </citation>
    <scope>NUCLEOTIDE SEQUENCE</scope>
    <source>
        <strain evidence="3">MPI-SDFR-AT-0073</strain>
    </source>
</reference>
<dbReference type="OrthoDB" id="407832at2759"/>
<dbReference type="RefSeq" id="XP_045959191.1">
    <property type="nucleotide sequence ID" value="XM_046102905.1"/>
</dbReference>
<organism evidence="3 4">
    <name type="scientific">Truncatella angustata</name>
    <dbReference type="NCBI Taxonomy" id="152316"/>
    <lineage>
        <taxon>Eukaryota</taxon>
        <taxon>Fungi</taxon>
        <taxon>Dikarya</taxon>
        <taxon>Ascomycota</taxon>
        <taxon>Pezizomycotina</taxon>
        <taxon>Sordariomycetes</taxon>
        <taxon>Xylariomycetidae</taxon>
        <taxon>Amphisphaeriales</taxon>
        <taxon>Sporocadaceae</taxon>
        <taxon>Truncatella</taxon>
    </lineage>
</organism>
<comment type="subcellular location">
    <subcellularLocation>
        <location evidence="1">Nucleus</location>
    </subcellularLocation>
</comment>
<dbReference type="PANTHER" id="PTHR37534:SF2">
    <property type="entry name" value="N-ACETYLTRANSFERASE DOMAIN-CONTAINING PROTEIN"/>
    <property type="match status" value="1"/>
</dbReference>
<dbReference type="InterPro" id="IPR021858">
    <property type="entry name" value="Fun_TF"/>
</dbReference>
<dbReference type="PANTHER" id="PTHR37534">
    <property type="entry name" value="TRANSCRIPTIONAL ACTIVATOR PROTEIN UGA3"/>
    <property type="match status" value="1"/>
</dbReference>
<dbReference type="Pfam" id="PF11951">
    <property type="entry name" value="Fungal_trans_2"/>
    <property type="match status" value="1"/>
</dbReference>
<evidence type="ECO:0000256" key="1">
    <source>
        <dbReference type="ARBA" id="ARBA00004123"/>
    </source>
</evidence>
<keyword evidence="4" id="KW-1185">Reference proteome</keyword>